<protein>
    <submittedName>
        <fullName evidence="1">Uncharacterized protein</fullName>
    </submittedName>
</protein>
<dbReference type="Proteomes" id="UP001608902">
    <property type="component" value="Unassembled WGS sequence"/>
</dbReference>
<evidence type="ECO:0000313" key="2">
    <source>
        <dbReference type="Proteomes" id="UP001608902"/>
    </source>
</evidence>
<name>A0ABD6EGN5_9BILA</name>
<organism evidence="1 2">
    <name type="scientific">Gnathostoma spinigerum</name>
    <dbReference type="NCBI Taxonomy" id="75299"/>
    <lineage>
        <taxon>Eukaryota</taxon>
        <taxon>Metazoa</taxon>
        <taxon>Ecdysozoa</taxon>
        <taxon>Nematoda</taxon>
        <taxon>Chromadorea</taxon>
        <taxon>Rhabditida</taxon>
        <taxon>Spirurina</taxon>
        <taxon>Gnathostomatomorpha</taxon>
        <taxon>Gnathostomatoidea</taxon>
        <taxon>Gnathostomatidae</taxon>
        <taxon>Gnathostoma</taxon>
    </lineage>
</organism>
<reference evidence="1 2" key="1">
    <citation type="submission" date="2024-08" db="EMBL/GenBank/DDBJ databases">
        <title>Gnathostoma spinigerum genome.</title>
        <authorList>
            <person name="Gonzalez-Bertolin B."/>
            <person name="Monzon S."/>
            <person name="Zaballos A."/>
            <person name="Jimenez P."/>
            <person name="Dekumyoy P."/>
            <person name="Varona S."/>
            <person name="Cuesta I."/>
            <person name="Sumanam S."/>
            <person name="Adisakwattana P."/>
            <person name="Gasser R.B."/>
            <person name="Hernandez-Gonzalez A."/>
            <person name="Young N.D."/>
            <person name="Perteguer M.J."/>
        </authorList>
    </citation>
    <scope>NUCLEOTIDE SEQUENCE [LARGE SCALE GENOMIC DNA]</scope>
    <source>
        <strain evidence="1">AL3</strain>
        <tissue evidence="1">Liver</tissue>
    </source>
</reference>
<accession>A0ABD6EGN5</accession>
<gene>
    <name evidence="1" type="ORF">AB6A40_002189</name>
</gene>
<dbReference type="AlphaFoldDB" id="A0ABD6EGN5"/>
<evidence type="ECO:0000313" key="1">
    <source>
        <dbReference type="EMBL" id="MFH4975480.1"/>
    </source>
</evidence>
<keyword evidence="2" id="KW-1185">Reference proteome</keyword>
<sequence>MSPDKDQVNTSITQFQDQLPGKLDKALNALDDAVAHEQDDIDNYTELVGDNGRQTCSSTILRIVQKSLESTDIDQDVLRLLDVLVKYDEDNANQYNAKDHPKKCLDEYDEFLYDTLNANPNTPVSIKKELLKHIKSQTVREKAQLLLQA</sequence>
<comment type="caution">
    <text evidence="1">The sequence shown here is derived from an EMBL/GenBank/DDBJ whole genome shotgun (WGS) entry which is preliminary data.</text>
</comment>
<dbReference type="EMBL" id="JBGFUD010000925">
    <property type="protein sequence ID" value="MFH4975480.1"/>
    <property type="molecule type" value="Genomic_DNA"/>
</dbReference>
<proteinExistence type="predicted"/>